<dbReference type="EMBL" id="VLTM01000114">
    <property type="protein sequence ID" value="KAA0151499.1"/>
    <property type="molecule type" value="Genomic_DNA"/>
</dbReference>
<feature type="transmembrane region" description="Helical" evidence="2">
    <location>
        <begin position="1659"/>
        <end position="1681"/>
    </location>
</feature>
<feature type="compositionally biased region" description="Low complexity" evidence="1">
    <location>
        <begin position="171"/>
        <end position="186"/>
    </location>
</feature>
<evidence type="ECO:0000313" key="4">
    <source>
        <dbReference type="Proteomes" id="UP000325113"/>
    </source>
</evidence>
<feature type="compositionally biased region" description="Polar residues" evidence="1">
    <location>
        <begin position="698"/>
        <end position="707"/>
    </location>
</feature>
<keyword evidence="2" id="KW-1133">Transmembrane helix</keyword>
<feature type="compositionally biased region" description="Acidic residues" evidence="1">
    <location>
        <begin position="950"/>
        <end position="969"/>
    </location>
</feature>
<feature type="compositionally biased region" description="Polar residues" evidence="1">
    <location>
        <begin position="423"/>
        <end position="440"/>
    </location>
</feature>
<name>A0A5A8CFJ0_CAFRO</name>
<feature type="transmembrane region" description="Helical" evidence="2">
    <location>
        <begin position="2498"/>
        <end position="2525"/>
    </location>
</feature>
<feature type="transmembrane region" description="Helical" evidence="2">
    <location>
        <begin position="1612"/>
        <end position="1632"/>
    </location>
</feature>
<feature type="compositionally biased region" description="Basic residues" evidence="1">
    <location>
        <begin position="1"/>
        <end position="12"/>
    </location>
</feature>
<accession>A0A5A8CFJ0</accession>
<comment type="caution">
    <text evidence="3">The sequence shown here is derived from an EMBL/GenBank/DDBJ whole genome shotgun (WGS) entry which is preliminary data.</text>
</comment>
<feature type="compositionally biased region" description="Low complexity" evidence="1">
    <location>
        <begin position="922"/>
        <end position="941"/>
    </location>
</feature>
<feature type="region of interest" description="Disordered" evidence="1">
    <location>
        <begin position="685"/>
        <end position="738"/>
    </location>
</feature>
<feature type="compositionally biased region" description="Low complexity" evidence="1">
    <location>
        <begin position="1077"/>
        <end position="1086"/>
    </location>
</feature>
<feature type="region of interest" description="Disordered" evidence="1">
    <location>
        <begin position="418"/>
        <end position="440"/>
    </location>
</feature>
<feature type="transmembrane region" description="Helical" evidence="2">
    <location>
        <begin position="1934"/>
        <end position="1954"/>
    </location>
</feature>
<feature type="compositionally biased region" description="Gly residues" evidence="1">
    <location>
        <begin position="754"/>
        <end position="767"/>
    </location>
</feature>
<dbReference type="Proteomes" id="UP000325113">
    <property type="component" value="Unassembled WGS sequence"/>
</dbReference>
<reference evidence="3 4" key="1">
    <citation type="submission" date="2019-07" db="EMBL/GenBank/DDBJ databases">
        <title>Genomes of Cafeteria roenbergensis.</title>
        <authorList>
            <person name="Fischer M.G."/>
            <person name="Hackl T."/>
            <person name="Roman M."/>
        </authorList>
    </citation>
    <scope>NUCLEOTIDE SEQUENCE [LARGE SCALE GENOMIC DNA]</scope>
    <source>
        <strain evidence="3 4">Cflag</strain>
    </source>
</reference>
<keyword evidence="2" id="KW-0812">Transmembrane</keyword>
<feature type="compositionally biased region" description="Low complexity" evidence="1">
    <location>
        <begin position="17"/>
        <end position="35"/>
    </location>
</feature>
<feature type="region of interest" description="Disordered" evidence="1">
    <location>
        <begin position="750"/>
        <end position="780"/>
    </location>
</feature>
<feature type="compositionally biased region" description="Low complexity" evidence="1">
    <location>
        <begin position="1140"/>
        <end position="1151"/>
    </location>
</feature>
<feature type="transmembrane region" description="Helical" evidence="2">
    <location>
        <begin position="1852"/>
        <end position="1871"/>
    </location>
</feature>
<evidence type="ECO:0000256" key="1">
    <source>
        <dbReference type="SAM" id="MobiDB-lite"/>
    </source>
</evidence>
<sequence length="2671" mass="280984">MSGIRVRIKRSGGGKGPAPSASAPQPALADAKAPQPADPPAAPDSKAPSPDKVSSSSLTAANVAGEAQADSKAPAAHLAHVHDASGSGEDDAADVPAGDESQGSAAPVPETSPRGILSRPGSTRPAGRGVAFADDGAKGPSGGTSPVVFNFKDSGDDSDGSDSEIDDDEAAAAAAARSQDRAAGASTRLFGSRSPSVSVPAHAALAADIAPNGPQLRAARAAKAAADSAAAAAAMAEEAGGESLEEMHFATDTIDNAADAIATAMAEVRALAARLARSSAVTEAALQSALQGPMDPDAALGVPRRVFRASQLLAEATGATGGDVGLEDEAEWDELAPRRHWRAAAGASAGAPSEGEAAAAGALSAGEARAVLQSAASHLSCLAVDGASSLRREVEKTSARQRHTVSLMAKLVDRMAEAAARTGSKSGLQSEKVSQEDPTMTRNLQRDIAQMRAKLIEMGSKLASAARREAMPQPFDAALTLESWHQPLIASRLPTEGLLPRVQLLTQWRDQINAWITTFLRTRVRGPFVSASAEVDTVELSKFARPDAARAAFSEASMFDTSGQAEHCSGSLPTWRAAIQHERAERAPGLVSLDEERLGSIRVALSTLCARAQVLNRAKDRVTEGFIHPLVEAEYLVSMESALRAANDAAALYNDYTTSSGWFHPRSVDTHDNLAAFLRKEEEALRGKKSGRAGRAKPTSSGASSVTGDSEGAKAGGDAADPDSKAAAGADDDDARPMGAEDLDALEQGAGASLQGGGGDGGGGGGQAPESKQAGKLRRRTELPAELQAAAVTSVTPLTLVGELPMNRVEGRFHPPPTGLDTTCHGPLGSIGRAPIVRLWSEKAWRRVMKDRLRERVVLAERRVRLACLRYQLMRVVEAMGCLAPADLTGGDVPQDRLRKFAGGSNLAGLASASAERDDASVDVPGDGAAGAAGAASAAGATHEDHDTDSVDESPSADDTAGDQQDDDGEPKVNQYTRPRAEVLASLQPLIRVLLSPLSSTDGYREPTWWALRTTLRYQELTTTTQYLVRLLSAMEDFEFGLVGQPWLELGEHRRVRAHQQGKHHKLGGVFEKRSKSSAAAHSAGSLHQPGHSLTRTNTSQDLVSAAGRARRASLMGASGQMGPGAAGVEGDAKPGGTVPASAAPQAAADPSSKLGDLLAGAFEEAAFDLGPRDAAGAGITREAGAEVKVITDPFELALTAGWADPLPPPGRERDRAVLTRRDILLDMQNRRLRRSGRDFAMLDLWLREGITMSIIGSGGSTLVETESHMLRGHRSQLLAGSTYTHVGQMTILIRPTIAGQSYAAVALGMHAQVVHNVAIANQRTGIAADDEEAIAAASAVVASHAPLAAVDKDQSIVGRKIIASDPSIPENPARNLYWDEMLAAPFAPYSANPAFAALWRNFRVHGLPKRFAKRSVSKVVAAPARLERAMAGKPVADMRQPLESDRRLACEQVADAVLLATTRAEADVGASASETPWGPAARRRMVRHLVLRLRWPDLAVPAAVVAHDNGATDGGMSWSADLDSAADPMSVRSLLAPEMLGVLPSQWDYLHDAEVLNRLQTIAEKTVESPLAFLPTMFVLGPLDRLGYAATAYFGHGTGRLFSVMYQTAQLWVVLVAFLIVFRIGLGVGLVEGLRPEVLAFEADLARQAGDASNSGSVALMIVQLAYAAFILLVWVPVVISSSQRTWALESLLSGRPIGIASNPTAVSAHRRDAEMRSKQMYDSTLQRAGHQPPKGEGFFEPSKLRRFGLGGFEGEQGKIECSSPPPAEAMGSHNEVAMGPAPVWDASRGEARLRLRRSIYGGGYRVLDWAAVLVLAALQGLAVWGCFELAQLLEREVEGGNPSLPTRLTSLAMVIGVPLAAAANHAVYAQLLKPNLLRLCFPRRVSRSSEQAAASHLPVRPDSVAASWRSSTRDAARRMSSRYTEDDEQHDTVTYLTLMCLLYLGPAFYIGAAGPALHDSLICPEKDCYTQAGLQQIVAQGAFVLSLTVAHVVSAQWGQPSPGSRKSYAACALDGAEEAFAGGRPARRAAASGAEDPATGRARVNRNCADLGSSAWWVPVRISLNYICCCPHRCPPACGGHRVIDGEVIETDRENGLCSALRVLLCCPCLCPSRQILATAGAYAWTSFFVSKQPTSDAIACSRRVSHMGRPAPHATLETEDDADFAGSYAPAARRVPEYAAFGIGARRHAVTGGEHGRDDDSLWCDVSRLSQPMERPGSEFPYGSCGHNPPLVAERLAAVVAAMPGSVAAAAAGEAAASAVMSEVTEHRQAAGRACATEAALFQVVAPSRPRSGCCCCLNGEVRRDRRWWSAMQPIAPVAQAVADAIATLTANGIPTGTAPEPGAGAEERAAIDAAADALAGALAPGAPGAVPAVVVPAEEEEQGYRGLQTAKGIESTEHAQRARKARALSTRHLGAGRGVSPAASARASTVASEQDTSSFAVLDAARRNLIRSKVAVSGQPRKLSFLGDPDVTADMPRLGVPQLHDDAHTLAIQAFLFASTVLLCTLPFPYAPMVGLLFSFIEARLVSVRRIFGSRATFPKPATNDRYRDICYGIAAAAIVTNGILAGYTHVLSWDASYGSQLFWIVAVAVLVGPVIFIVLVSKVLAGSVSRAVPACCCCGRASDRRLLLDAEVPYNEARERIFLHAQRIKLHARDTAGTHGLFSMLQ</sequence>
<protein>
    <submittedName>
        <fullName evidence="3">Uncharacterized protein</fullName>
    </submittedName>
</protein>
<proteinExistence type="predicted"/>
<evidence type="ECO:0000313" key="3">
    <source>
        <dbReference type="EMBL" id="KAA0151499.1"/>
    </source>
</evidence>
<gene>
    <name evidence="3" type="ORF">FNF31_06843</name>
</gene>
<feature type="transmembrane region" description="Helical" evidence="2">
    <location>
        <begin position="1808"/>
        <end position="1832"/>
    </location>
</feature>
<feature type="transmembrane region" description="Helical" evidence="2">
    <location>
        <begin position="2586"/>
        <end position="2605"/>
    </location>
</feature>
<keyword evidence="2" id="KW-0472">Membrane</keyword>
<feature type="region of interest" description="Disordered" evidence="1">
    <location>
        <begin position="1"/>
        <end position="195"/>
    </location>
</feature>
<feature type="region of interest" description="Disordered" evidence="1">
    <location>
        <begin position="1074"/>
        <end position="1098"/>
    </location>
</feature>
<feature type="compositionally biased region" description="Low complexity" evidence="1">
    <location>
        <begin position="43"/>
        <end position="52"/>
    </location>
</feature>
<organism evidence="3 4">
    <name type="scientific">Cafeteria roenbergensis</name>
    <name type="common">Marine flagellate</name>
    <dbReference type="NCBI Taxonomy" id="33653"/>
    <lineage>
        <taxon>Eukaryota</taxon>
        <taxon>Sar</taxon>
        <taxon>Stramenopiles</taxon>
        <taxon>Bigyra</taxon>
        <taxon>Opalozoa</taxon>
        <taxon>Bicosoecida</taxon>
        <taxon>Cafeteriaceae</taxon>
        <taxon>Cafeteria</taxon>
    </lineage>
</organism>
<feature type="region of interest" description="Disordered" evidence="1">
    <location>
        <begin position="1117"/>
        <end position="1151"/>
    </location>
</feature>
<evidence type="ECO:0000256" key="2">
    <source>
        <dbReference type="SAM" id="Phobius"/>
    </source>
</evidence>
<feature type="compositionally biased region" description="Acidic residues" evidence="1">
    <location>
        <begin position="156"/>
        <end position="170"/>
    </location>
</feature>
<feature type="region of interest" description="Disordered" evidence="1">
    <location>
        <begin position="915"/>
        <end position="974"/>
    </location>
</feature>
<feature type="transmembrane region" description="Helical" evidence="2">
    <location>
        <begin position="2554"/>
        <end position="2574"/>
    </location>
</feature>